<evidence type="ECO:0000256" key="1">
    <source>
        <dbReference type="SAM" id="MobiDB-lite"/>
    </source>
</evidence>
<dbReference type="GO" id="GO:0032589">
    <property type="term" value="C:neuron projection membrane"/>
    <property type="evidence" value="ECO:0007669"/>
    <property type="project" value="TreeGrafter"/>
</dbReference>
<evidence type="ECO:0000313" key="4">
    <source>
        <dbReference type="Proteomes" id="UP000091820"/>
    </source>
</evidence>
<sequence>MCKSKMAFDVKVIANAITVHYPANNSYIFLSSSHIFSKVLPWELKANIMGPTDLYVKSGSDINLTCKILQGPHELGNIFWYKGNEIIDMTANQNEIDSGTRISVENDWTDGLTSRLKIRRALSSDTGNYTCVPTIAKSSSVYVHVIIGEHPAAMQHNSSSMHKSNFYYSICCMLLITILTCCLQHFCNDATIITNATSQSSSTLLLTTTETITQRIAVGRVKNSAQRRQNKNSNNNNNNNNNNNKALPLAISTSVSTTAPAMATPTEHYGRHKKLRAQQQQQQQQQQEYIAR</sequence>
<dbReference type="InterPro" id="IPR036179">
    <property type="entry name" value="Ig-like_dom_sf"/>
</dbReference>
<organism evidence="3 4">
    <name type="scientific">Glossina brevipalpis</name>
    <dbReference type="NCBI Taxonomy" id="37001"/>
    <lineage>
        <taxon>Eukaryota</taxon>
        <taxon>Metazoa</taxon>
        <taxon>Ecdysozoa</taxon>
        <taxon>Arthropoda</taxon>
        <taxon>Hexapoda</taxon>
        <taxon>Insecta</taxon>
        <taxon>Pterygota</taxon>
        <taxon>Neoptera</taxon>
        <taxon>Endopterygota</taxon>
        <taxon>Diptera</taxon>
        <taxon>Brachycera</taxon>
        <taxon>Muscomorpha</taxon>
        <taxon>Hippoboscoidea</taxon>
        <taxon>Glossinidae</taxon>
        <taxon>Glossina</taxon>
    </lineage>
</organism>
<feature type="region of interest" description="Disordered" evidence="1">
    <location>
        <begin position="220"/>
        <end position="246"/>
    </location>
</feature>
<name>A0A1A9WMR5_9MUSC</name>
<protein>
    <submittedName>
        <fullName evidence="3">Ig-like domain-containing protein</fullName>
    </submittedName>
</protein>
<reference evidence="3" key="2">
    <citation type="submission" date="2020-05" db="UniProtKB">
        <authorList>
            <consortium name="EnsemblMetazoa"/>
        </authorList>
    </citation>
    <scope>IDENTIFICATION</scope>
    <source>
        <strain evidence="3">IAEA</strain>
    </source>
</reference>
<dbReference type="SMART" id="SM00409">
    <property type="entry name" value="IG"/>
    <property type="match status" value="1"/>
</dbReference>
<dbReference type="Pfam" id="PF13927">
    <property type="entry name" value="Ig_3"/>
    <property type="match status" value="1"/>
</dbReference>
<dbReference type="AlphaFoldDB" id="A0A1A9WMR5"/>
<evidence type="ECO:0000313" key="3">
    <source>
        <dbReference type="EnsemblMetazoa" id="GBRI025349-PA"/>
    </source>
</evidence>
<proteinExistence type="predicted"/>
<feature type="domain" description="Ig-like" evidence="2">
    <location>
        <begin position="41"/>
        <end position="142"/>
    </location>
</feature>
<feature type="compositionally biased region" description="Low complexity" evidence="1">
    <location>
        <begin position="278"/>
        <end position="292"/>
    </location>
</feature>
<dbReference type="PROSITE" id="PS50835">
    <property type="entry name" value="IG_LIKE"/>
    <property type="match status" value="1"/>
</dbReference>
<dbReference type="PANTHER" id="PTHR23279:SF7">
    <property type="entry name" value="DEFECTIVE PROBOSCIS EXTENSION RESPONSE 1, ISOFORM A"/>
    <property type="match status" value="1"/>
</dbReference>
<dbReference type="VEuPathDB" id="VectorBase:GBRI025349"/>
<dbReference type="Proteomes" id="UP000091820">
    <property type="component" value="Unassembled WGS sequence"/>
</dbReference>
<dbReference type="FunFam" id="2.60.40.10:FF:001633">
    <property type="entry name" value="Uncharacterized protein, isoform A"/>
    <property type="match status" value="1"/>
</dbReference>
<dbReference type="GO" id="GO:0050808">
    <property type="term" value="P:synapse organization"/>
    <property type="evidence" value="ECO:0007669"/>
    <property type="project" value="TreeGrafter"/>
</dbReference>
<dbReference type="PANTHER" id="PTHR23279">
    <property type="entry name" value="DEFECTIVE PROBOSCIS EXTENSION RESPONSE DPR -RELATED"/>
    <property type="match status" value="1"/>
</dbReference>
<feature type="region of interest" description="Disordered" evidence="1">
    <location>
        <begin position="267"/>
        <end position="292"/>
    </location>
</feature>
<feature type="compositionally biased region" description="Low complexity" evidence="1">
    <location>
        <begin position="223"/>
        <end position="246"/>
    </location>
</feature>
<keyword evidence="4" id="KW-1185">Reference proteome</keyword>
<dbReference type="InterPro" id="IPR003599">
    <property type="entry name" value="Ig_sub"/>
</dbReference>
<dbReference type="CDD" id="cd00096">
    <property type="entry name" value="Ig"/>
    <property type="match status" value="1"/>
</dbReference>
<dbReference type="Gene3D" id="2.60.40.10">
    <property type="entry name" value="Immunoglobulins"/>
    <property type="match status" value="1"/>
</dbReference>
<accession>A0A1A9WMR5</accession>
<dbReference type="EnsemblMetazoa" id="GBRI025349-RA">
    <property type="protein sequence ID" value="GBRI025349-PA"/>
    <property type="gene ID" value="GBRI025349"/>
</dbReference>
<dbReference type="InterPro" id="IPR007110">
    <property type="entry name" value="Ig-like_dom"/>
</dbReference>
<dbReference type="STRING" id="37001.A0A1A9WMR5"/>
<reference evidence="4" key="1">
    <citation type="submission" date="2014-03" db="EMBL/GenBank/DDBJ databases">
        <authorList>
            <person name="Aksoy S."/>
            <person name="Warren W."/>
            <person name="Wilson R.K."/>
        </authorList>
    </citation>
    <scope>NUCLEOTIDE SEQUENCE [LARGE SCALE GENOMIC DNA]</scope>
    <source>
        <strain evidence="4">IAEA</strain>
    </source>
</reference>
<dbReference type="SUPFAM" id="SSF48726">
    <property type="entry name" value="Immunoglobulin"/>
    <property type="match status" value="1"/>
</dbReference>
<evidence type="ECO:0000259" key="2">
    <source>
        <dbReference type="PROSITE" id="PS50835"/>
    </source>
</evidence>
<dbReference type="InterPro" id="IPR037448">
    <property type="entry name" value="Zig-8"/>
</dbReference>
<dbReference type="InterPro" id="IPR013783">
    <property type="entry name" value="Ig-like_fold"/>
</dbReference>